<dbReference type="Proteomes" id="UP000011721">
    <property type="component" value="Chromosome"/>
</dbReference>
<dbReference type="InterPro" id="IPR011063">
    <property type="entry name" value="TilS/TtcA_N"/>
</dbReference>
<dbReference type="OrthoDB" id="9801054at2"/>
<dbReference type="KEGG" id="dsf:UWK_03549"/>
<dbReference type="SUPFAM" id="SSF52402">
    <property type="entry name" value="Adenine nucleotide alpha hydrolases-like"/>
    <property type="match status" value="1"/>
</dbReference>
<sequence>MLSAQTNKRIGQAMCDYSMLDDGDHVLVAVSGGIDSLVLLWLLQYWQKKAPVSYELHAVHIDMDIWSPEMAEPSPLLSLAQQMRLIGLELHVEKSLPLAGELRSCFSCSKLRRKQLFDLASRFKCNKIAFGHHRDDLLETLFLNMFYSGNISTMVPRQDLFEGRLAVIRPLAYIEKQEVVKIAEDVGLCAVGNFCPLAGDTRREEIQNMLESIYARIPGAKASLFASMKNVREGYML</sequence>
<protein>
    <submittedName>
        <fullName evidence="4">Putative ATPase of the PP-loop superfamily implicated in cell cycle control</fullName>
    </submittedName>
</protein>
<keyword evidence="2" id="KW-0547">Nucleotide-binding</keyword>
<dbReference type="InterPro" id="IPR035107">
    <property type="entry name" value="tRNA_thiolation_TtcA_Ctu1"/>
</dbReference>
<evidence type="ECO:0000313" key="5">
    <source>
        <dbReference type="Proteomes" id="UP000011721"/>
    </source>
</evidence>
<dbReference type="Gene3D" id="3.40.50.620">
    <property type="entry name" value="HUPs"/>
    <property type="match status" value="1"/>
</dbReference>
<dbReference type="PANTHER" id="PTHR43686">
    <property type="entry name" value="SULFURTRANSFERASE-RELATED"/>
    <property type="match status" value="1"/>
</dbReference>
<dbReference type="CDD" id="cd24138">
    <property type="entry name" value="TtcA-like"/>
    <property type="match status" value="1"/>
</dbReference>
<dbReference type="GO" id="GO:0008033">
    <property type="term" value="P:tRNA processing"/>
    <property type="evidence" value="ECO:0007669"/>
    <property type="project" value="InterPro"/>
</dbReference>
<evidence type="ECO:0000256" key="2">
    <source>
        <dbReference type="PIRSR" id="PIRSR004976-51"/>
    </source>
</evidence>
<keyword evidence="2" id="KW-0067">ATP-binding</keyword>
<feature type="binding site" evidence="2">
    <location>
        <position position="136"/>
    </location>
    <ligand>
        <name>ATP</name>
        <dbReference type="ChEBI" id="CHEBI:30616"/>
    </ligand>
</feature>
<dbReference type="PIRSF" id="PIRSF004976">
    <property type="entry name" value="ATPase_YdaO"/>
    <property type="match status" value="1"/>
</dbReference>
<feature type="domain" description="tRNA(Ile)-lysidine/2-thiocytidine synthase N-terminal" evidence="3">
    <location>
        <begin position="25"/>
        <end position="187"/>
    </location>
</feature>
<dbReference type="eggNOG" id="COG0037">
    <property type="taxonomic scope" value="Bacteria"/>
</dbReference>
<feature type="binding site" evidence="2">
    <location>
        <position position="35"/>
    </location>
    <ligand>
        <name>ATP</name>
        <dbReference type="ChEBI" id="CHEBI:30616"/>
    </ligand>
</feature>
<name>M1NKF1_DESSD</name>
<dbReference type="RefSeq" id="WP_015405746.1">
    <property type="nucleotide sequence ID" value="NC_020304.1"/>
</dbReference>
<feature type="binding site" evidence="2">
    <location>
        <begin position="29"/>
        <end position="31"/>
    </location>
    <ligand>
        <name>ATP</name>
        <dbReference type="ChEBI" id="CHEBI:30616"/>
    </ligand>
</feature>
<feature type="binding site" evidence="2">
    <location>
        <position position="131"/>
    </location>
    <ligand>
        <name>ATP</name>
        <dbReference type="ChEBI" id="CHEBI:30616"/>
    </ligand>
</feature>
<dbReference type="GO" id="GO:0005524">
    <property type="term" value="F:ATP binding"/>
    <property type="evidence" value="ECO:0007669"/>
    <property type="project" value="UniProtKB-KW"/>
</dbReference>
<gene>
    <name evidence="4" type="ordered locus">UWK_03549</name>
</gene>
<keyword evidence="1" id="KW-0808">Transferase</keyword>
<organism evidence="4 5">
    <name type="scientific">Desulfocapsa sulfexigens (strain DSM 10523 / SB164P1)</name>
    <dbReference type="NCBI Taxonomy" id="1167006"/>
    <lineage>
        <taxon>Bacteria</taxon>
        <taxon>Pseudomonadati</taxon>
        <taxon>Thermodesulfobacteriota</taxon>
        <taxon>Desulfobulbia</taxon>
        <taxon>Desulfobulbales</taxon>
        <taxon>Desulfocapsaceae</taxon>
        <taxon>Desulfocapsa</taxon>
    </lineage>
</organism>
<keyword evidence="5" id="KW-1185">Reference proteome</keyword>
<dbReference type="GO" id="GO:0016740">
    <property type="term" value="F:transferase activity"/>
    <property type="evidence" value="ECO:0007669"/>
    <property type="project" value="UniProtKB-KW"/>
</dbReference>
<reference evidence="5" key="1">
    <citation type="journal article" date="2013" name="Stand. Genomic Sci.">
        <title>Complete genome sequence of Desulfocapsa sulfexigens, a marine deltaproteobacterium specialized in disproportionating inorganic sulfur compounds.</title>
        <authorList>
            <person name="Finster K.W."/>
            <person name="Kjeldsen K.U."/>
            <person name="Kube M."/>
            <person name="Reinhardt R."/>
            <person name="Mussmann M."/>
            <person name="Amann R."/>
            <person name="Schreiber L."/>
        </authorList>
    </citation>
    <scope>NUCLEOTIDE SEQUENCE [LARGE SCALE GENOMIC DNA]</scope>
    <source>
        <strain evidence="5">DSM 10523 / SB164P1</strain>
    </source>
</reference>
<dbReference type="Pfam" id="PF01171">
    <property type="entry name" value="ATP_bind_3"/>
    <property type="match status" value="1"/>
</dbReference>
<feature type="binding site" evidence="2">
    <location>
        <position position="61"/>
    </location>
    <ligand>
        <name>ATP</name>
        <dbReference type="ChEBI" id="CHEBI:30616"/>
    </ligand>
</feature>
<dbReference type="HOGENOM" id="CLU_026481_5_2_7"/>
<dbReference type="EMBL" id="CP003985">
    <property type="protein sequence ID" value="AGF80064.1"/>
    <property type="molecule type" value="Genomic_DNA"/>
</dbReference>
<dbReference type="PANTHER" id="PTHR43686:SF1">
    <property type="entry name" value="AMINOTRAN_5 DOMAIN-CONTAINING PROTEIN"/>
    <property type="match status" value="1"/>
</dbReference>
<evidence type="ECO:0000313" key="4">
    <source>
        <dbReference type="EMBL" id="AGF80064.1"/>
    </source>
</evidence>
<proteinExistence type="predicted"/>
<dbReference type="AlphaFoldDB" id="M1NKF1"/>
<accession>M1NKF1</accession>
<dbReference type="STRING" id="1167006.UWK_03549"/>
<dbReference type="InterPro" id="IPR014729">
    <property type="entry name" value="Rossmann-like_a/b/a_fold"/>
</dbReference>
<evidence type="ECO:0000256" key="1">
    <source>
        <dbReference type="ARBA" id="ARBA00022679"/>
    </source>
</evidence>
<evidence type="ECO:0000259" key="3">
    <source>
        <dbReference type="Pfam" id="PF01171"/>
    </source>
</evidence>
<dbReference type="PATRIC" id="fig|1167006.5.peg.3817"/>